<dbReference type="EMBL" id="BGPR01048923">
    <property type="protein sequence ID" value="GBO25918.1"/>
    <property type="molecule type" value="Genomic_DNA"/>
</dbReference>
<organism evidence="1 2">
    <name type="scientific">Araneus ventricosus</name>
    <name type="common">Orbweaver spider</name>
    <name type="synonym">Epeira ventricosa</name>
    <dbReference type="NCBI Taxonomy" id="182803"/>
    <lineage>
        <taxon>Eukaryota</taxon>
        <taxon>Metazoa</taxon>
        <taxon>Ecdysozoa</taxon>
        <taxon>Arthropoda</taxon>
        <taxon>Chelicerata</taxon>
        <taxon>Arachnida</taxon>
        <taxon>Araneae</taxon>
        <taxon>Araneomorphae</taxon>
        <taxon>Entelegynae</taxon>
        <taxon>Araneoidea</taxon>
        <taxon>Araneidae</taxon>
        <taxon>Araneus</taxon>
    </lineage>
</organism>
<gene>
    <name evidence="1" type="ORF">AVEN_238823_1</name>
</gene>
<dbReference type="Proteomes" id="UP000499080">
    <property type="component" value="Unassembled WGS sequence"/>
</dbReference>
<sequence>MMERWQKEWEEGETSRLIFNIIPYVKTRLSPRRREEIIFFSLTTVHLEPTLKDLKWHHPCTAAVKELAPNATKCLLTESRYLKRLNLQLEKLWFQAVASNQLSGNNIFNIIRLIHRNVKTFTPY</sequence>
<name>A0A4Y2VNE0_ARAVE</name>
<evidence type="ECO:0000313" key="1">
    <source>
        <dbReference type="EMBL" id="GBO25918.1"/>
    </source>
</evidence>
<keyword evidence="2" id="KW-1185">Reference proteome</keyword>
<comment type="caution">
    <text evidence="1">The sequence shown here is derived from an EMBL/GenBank/DDBJ whole genome shotgun (WGS) entry which is preliminary data.</text>
</comment>
<dbReference type="AlphaFoldDB" id="A0A4Y2VNE0"/>
<accession>A0A4Y2VNE0</accession>
<evidence type="ECO:0000313" key="2">
    <source>
        <dbReference type="Proteomes" id="UP000499080"/>
    </source>
</evidence>
<proteinExistence type="predicted"/>
<reference evidence="1 2" key="1">
    <citation type="journal article" date="2019" name="Sci. Rep.">
        <title>Orb-weaving spider Araneus ventricosus genome elucidates the spidroin gene catalogue.</title>
        <authorList>
            <person name="Kono N."/>
            <person name="Nakamura H."/>
            <person name="Ohtoshi R."/>
            <person name="Moran D.A.P."/>
            <person name="Shinohara A."/>
            <person name="Yoshida Y."/>
            <person name="Fujiwara M."/>
            <person name="Mori M."/>
            <person name="Tomita M."/>
            <person name="Arakawa K."/>
        </authorList>
    </citation>
    <scope>NUCLEOTIDE SEQUENCE [LARGE SCALE GENOMIC DNA]</scope>
</reference>
<protein>
    <submittedName>
        <fullName evidence="1">Uncharacterized protein</fullName>
    </submittedName>
</protein>